<organism evidence="10">
    <name type="scientific">freshwater metagenome</name>
    <dbReference type="NCBI Taxonomy" id="449393"/>
    <lineage>
        <taxon>unclassified sequences</taxon>
        <taxon>metagenomes</taxon>
        <taxon>ecological metagenomes</taxon>
    </lineage>
</organism>
<dbReference type="AlphaFoldDB" id="A0A6J6IPF2"/>
<keyword evidence="3" id="KW-0808">Transferase</keyword>
<dbReference type="GO" id="GO:0005507">
    <property type="term" value="F:copper ion binding"/>
    <property type="evidence" value="ECO:0007669"/>
    <property type="project" value="TreeGrafter"/>
</dbReference>
<dbReference type="GO" id="GO:0017061">
    <property type="term" value="F:S-methyl-5-thioadenosine phosphorylase activity"/>
    <property type="evidence" value="ECO:0007669"/>
    <property type="project" value="UniProtKB-EC"/>
</dbReference>
<evidence type="ECO:0000256" key="7">
    <source>
        <dbReference type="ARBA" id="ARBA00047989"/>
    </source>
</evidence>
<accession>A0A6J6IPF2</accession>
<dbReference type="Gene3D" id="3.60.140.10">
    <property type="entry name" value="CNF1/YfiH-like putative cysteine hydrolases"/>
    <property type="match status" value="1"/>
</dbReference>
<keyword evidence="5" id="KW-0378">Hydrolase</keyword>
<dbReference type="InterPro" id="IPR038371">
    <property type="entry name" value="Cu_polyphenol_OxRdtase_sf"/>
</dbReference>
<dbReference type="PANTHER" id="PTHR30616">
    <property type="entry name" value="UNCHARACTERIZED PROTEIN YFIH"/>
    <property type="match status" value="1"/>
</dbReference>
<evidence type="ECO:0000256" key="6">
    <source>
        <dbReference type="ARBA" id="ARBA00022833"/>
    </source>
</evidence>
<evidence type="ECO:0000256" key="8">
    <source>
        <dbReference type="ARBA" id="ARBA00048968"/>
    </source>
</evidence>
<comment type="catalytic activity">
    <reaction evidence="9">
        <text>S-methyl-5'-thioadenosine + phosphate = 5-(methylsulfanyl)-alpha-D-ribose 1-phosphate + adenine</text>
        <dbReference type="Rhea" id="RHEA:11852"/>
        <dbReference type="ChEBI" id="CHEBI:16708"/>
        <dbReference type="ChEBI" id="CHEBI:17509"/>
        <dbReference type="ChEBI" id="CHEBI:43474"/>
        <dbReference type="ChEBI" id="CHEBI:58533"/>
        <dbReference type="EC" id="2.4.2.28"/>
    </reaction>
    <physiologicalReaction direction="left-to-right" evidence="9">
        <dbReference type="Rhea" id="RHEA:11853"/>
    </physiologicalReaction>
</comment>
<dbReference type="InterPro" id="IPR003730">
    <property type="entry name" value="Cu_polyphenol_OxRdtase"/>
</dbReference>
<evidence type="ECO:0000256" key="9">
    <source>
        <dbReference type="ARBA" id="ARBA00049893"/>
    </source>
</evidence>
<comment type="catalytic activity">
    <reaction evidence="8">
        <text>adenosine + phosphate = alpha-D-ribose 1-phosphate + adenine</text>
        <dbReference type="Rhea" id="RHEA:27642"/>
        <dbReference type="ChEBI" id="CHEBI:16335"/>
        <dbReference type="ChEBI" id="CHEBI:16708"/>
        <dbReference type="ChEBI" id="CHEBI:43474"/>
        <dbReference type="ChEBI" id="CHEBI:57720"/>
        <dbReference type="EC" id="2.4.2.1"/>
    </reaction>
    <physiologicalReaction direction="left-to-right" evidence="8">
        <dbReference type="Rhea" id="RHEA:27643"/>
    </physiologicalReaction>
</comment>
<dbReference type="PANTHER" id="PTHR30616:SF2">
    <property type="entry name" value="PURINE NUCLEOSIDE PHOSPHORYLASE LACC1"/>
    <property type="match status" value="1"/>
</dbReference>
<reference evidence="10" key="1">
    <citation type="submission" date="2020-05" db="EMBL/GenBank/DDBJ databases">
        <authorList>
            <person name="Chiriac C."/>
            <person name="Salcher M."/>
            <person name="Ghai R."/>
            <person name="Kavagutti S V."/>
        </authorList>
    </citation>
    <scope>NUCLEOTIDE SEQUENCE</scope>
</reference>
<protein>
    <submittedName>
        <fullName evidence="10">Unannotated protein</fullName>
    </submittedName>
</protein>
<name>A0A6J6IPF2_9ZZZZ</name>
<dbReference type="SUPFAM" id="SSF64438">
    <property type="entry name" value="CNF1/YfiH-like putative cysteine hydrolases"/>
    <property type="match status" value="1"/>
</dbReference>
<keyword evidence="6" id="KW-0862">Zinc</keyword>
<comment type="catalytic activity">
    <reaction evidence="1">
        <text>inosine + phosphate = alpha-D-ribose 1-phosphate + hypoxanthine</text>
        <dbReference type="Rhea" id="RHEA:27646"/>
        <dbReference type="ChEBI" id="CHEBI:17368"/>
        <dbReference type="ChEBI" id="CHEBI:17596"/>
        <dbReference type="ChEBI" id="CHEBI:43474"/>
        <dbReference type="ChEBI" id="CHEBI:57720"/>
        <dbReference type="EC" id="2.4.2.1"/>
    </reaction>
    <physiologicalReaction direction="left-to-right" evidence="1">
        <dbReference type="Rhea" id="RHEA:27647"/>
    </physiologicalReaction>
</comment>
<keyword evidence="4" id="KW-0479">Metal-binding</keyword>
<evidence type="ECO:0000256" key="1">
    <source>
        <dbReference type="ARBA" id="ARBA00000553"/>
    </source>
</evidence>
<dbReference type="EMBL" id="CAEZVF010000154">
    <property type="protein sequence ID" value="CAB4626193.1"/>
    <property type="molecule type" value="Genomic_DNA"/>
</dbReference>
<gene>
    <name evidence="10" type="ORF">UFOPK1939_00943</name>
</gene>
<sequence>MTDDVTAKIVRPWEVFSQDQRTIFCVDRTAGDDPNLDALFADLPPIQRMNQVHGCGVHAVSALGASPEIPDADAIVSAQASATLLVRTADCVPVVLWDRHSAVTAVVHAGWRGFVAGVIPAAVTAMTNAGASLSSISAWVGPSICSDCYEVGLDVQSQIVAVSPAALAQTKGGQPAADVGAGVEDQLRVLGITEIAHDMRCTKETASLYSARGGDQVQRLQFVVSVDVRD</sequence>
<dbReference type="GO" id="GO:0016787">
    <property type="term" value="F:hydrolase activity"/>
    <property type="evidence" value="ECO:0007669"/>
    <property type="project" value="UniProtKB-KW"/>
</dbReference>
<evidence type="ECO:0000256" key="5">
    <source>
        <dbReference type="ARBA" id="ARBA00022801"/>
    </source>
</evidence>
<dbReference type="InterPro" id="IPR011324">
    <property type="entry name" value="Cytotoxic_necrot_fac-like_cat"/>
</dbReference>
<dbReference type="CDD" id="cd16833">
    <property type="entry name" value="YfiH"/>
    <property type="match status" value="1"/>
</dbReference>
<evidence type="ECO:0000256" key="4">
    <source>
        <dbReference type="ARBA" id="ARBA00022723"/>
    </source>
</evidence>
<comment type="catalytic activity">
    <reaction evidence="7">
        <text>adenosine + H2O + H(+) = inosine + NH4(+)</text>
        <dbReference type="Rhea" id="RHEA:24408"/>
        <dbReference type="ChEBI" id="CHEBI:15377"/>
        <dbReference type="ChEBI" id="CHEBI:15378"/>
        <dbReference type="ChEBI" id="CHEBI:16335"/>
        <dbReference type="ChEBI" id="CHEBI:17596"/>
        <dbReference type="ChEBI" id="CHEBI:28938"/>
        <dbReference type="EC" id="3.5.4.4"/>
    </reaction>
    <physiologicalReaction direction="left-to-right" evidence="7">
        <dbReference type="Rhea" id="RHEA:24409"/>
    </physiologicalReaction>
</comment>
<evidence type="ECO:0000256" key="3">
    <source>
        <dbReference type="ARBA" id="ARBA00022679"/>
    </source>
</evidence>
<evidence type="ECO:0000256" key="2">
    <source>
        <dbReference type="ARBA" id="ARBA00007353"/>
    </source>
</evidence>
<evidence type="ECO:0000313" key="10">
    <source>
        <dbReference type="EMBL" id="CAB4626193.1"/>
    </source>
</evidence>
<proteinExistence type="inferred from homology"/>
<comment type="similarity">
    <text evidence="2">Belongs to the purine nucleoside phosphorylase YfiH/LACC1 family.</text>
</comment>
<dbReference type="Pfam" id="PF02578">
    <property type="entry name" value="Cu-oxidase_4"/>
    <property type="match status" value="1"/>
</dbReference>